<dbReference type="Proteomes" id="UP001221757">
    <property type="component" value="Unassembled WGS sequence"/>
</dbReference>
<accession>A0AAD7DRP2</accession>
<dbReference type="EMBL" id="JARKIE010000028">
    <property type="protein sequence ID" value="KAJ7697796.1"/>
    <property type="molecule type" value="Genomic_DNA"/>
</dbReference>
<evidence type="ECO:0000313" key="1">
    <source>
        <dbReference type="EMBL" id="KAJ7697796.1"/>
    </source>
</evidence>
<evidence type="ECO:0000313" key="2">
    <source>
        <dbReference type="Proteomes" id="UP001221757"/>
    </source>
</evidence>
<organism evidence="1 2">
    <name type="scientific">Mycena rosella</name>
    <name type="common">Pink bonnet</name>
    <name type="synonym">Agaricus rosellus</name>
    <dbReference type="NCBI Taxonomy" id="1033263"/>
    <lineage>
        <taxon>Eukaryota</taxon>
        <taxon>Fungi</taxon>
        <taxon>Dikarya</taxon>
        <taxon>Basidiomycota</taxon>
        <taxon>Agaricomycotina</taxon>
        <taxon>Agaricomycetes</taxon>
        <taxon>Agaricomycetidae</taxon>
        <taxon>Agaricales</taxon>
        <taxon>Marasmiineae</taxon>
        <taxon>Mycenaceae</taxon>
        <taxon>Mycena</taxon>
    </lineage>
</organism>
<reference evidence="1" key="1">
    <citation type="submission" date="2023-03" db="EMBL/GenBank/DDBJ databases">
        <title>Massive genome expansion in bonnet fungi (Mycena s.s.) driven by repeated elements and novel gene families across ecological guilds.</title>
        <authorList>
            <consortium name="Lawrence Berkeley National Laboratory"/>
            <person name="Harder C.B."/>
            <person name="Miyauchi S."/>
            <person name="Viragh M."/>
            <person name="Kuo A."/>
            <person name="Thoen E."/>
            <person name="Andreopoulos B."/>
            <person name="Lu D."/>
            <person name="Skrede I."/>
            <person name="Drula E."/>
            <person name="Henrissat B."/>
            <person name="Morin E."/>
            <person name="Kohler A."/>
            <person name="Barry K."/>
            <person name="LaButti K."/>
            <person name="Morin E."/>
            <person name="Salamov A."/>
            <person name="Lipzen A."/>
            <person name="Mereny Z."/>
            <person name="Hegedus B."/>
            <person name="Baldrian P."/>
            <person name="Stursova M."/>
            <person name="Weitz H."/>
            <person name="Taylor A."/>
            <person name="Grigoriev I.V."/>
            <person name="Nagy L.G."/>
            <person name="Martin F."/>
            <person name="Kauserud H."/>
        </authorList>
    </citation>
    <scope>NUCLEOTIDE SEQUENCE</scope>
    <source>
        <strain evidence="1">CBHHK067</strain>
    </source>
</reference>
<name>A0AAD7DRP2_MYCRO</name>
<dbReference type="AlphaFoldDB" id="A0AAD7DRP2"/>
<keyword evidence="2" id="KW-1185">Reference proteome</keyword>
<proteinExistence type="predicted"/>
<protein>
    <submittedName>
        <fullName evidence="1">Uncharacterized protein</fullName>
    </submittedName>
</protein>
<sequence>MSAVIPSAAAGLSLSASKPLMEELRDGSRAHPLPPPPQRQALADGIRALRAHPRAHASDGARLKVRPRQARGVRARCQITRPGRGGAGEERALEKALTDWVRARFEAEQARVDDLSAAGMVERYIISCSICAAAVEGQGPAAALALIRARIGSKRISLRASGSAITFAEGGLALIPGSPLHSFPASRCTPRGSVDRHRCTVPACARVRGLYPSLVLRFFLLLCFPLSSLHIRALGGSFALFSACPDARWIITDARCLYSRRAGPVSLHGALSLAVTRQRSKRFVMGSPYASPQVALTFLSSDGFIREPHRLLSFLFSFFAFFSVSWSSPFGLGGSTSLTRLVVRYSSANAGRAVFVRAGFVQGLRLTRSFHSFSASRPS</sequence>
<comment type="caution">
    <text evidence="1">The sequence shown here is derived from an EMBL/GenBank/DDBJ whole genome shotgun (WGS) entry which is preliminary data.</text>
</comment>
<gene>
    <name evidence="1" type="ORF">B0H17DRAFT_1177516</name>
</gene>